<dbReference type="InterPro" id="IPR007061">
    <property type="entry name" value="MST-like"/>
</dbReference>
<dbReference type="RefSeq" id="WP_347921109.1">
    <property type="nucleotide sequence ID" value="NZ_JBDXMX010000005.1"/>
</dbReference>
<dbReference type="Proteomes" id="UP001484097">
    <property type="component" value="Unassembled WGS sequence"/>
</dbReference>
<evidence type="ECO:0000313" key="2">
    <source>
        <dbReference type="EMBL" id="MEO9248511.1"/>
    </source>
</evidence>
<dbReference type="InterPro" id="IPR034660">
    <property type="entry name" value="DinB/YfiT-like"/>
</dbReference>
<accession>A0ABV0IK12</accession>
<organism evidence="2 3">
    <name type="scientific">Citricoccus nitrophenolicus</name>
    <dbReference type="NCBI Taxonomy" id="863575"/>
    <lineage>
        <taxon>Bacteria</taxon>
        <taxon>Bacillati</taxon>
        <taxon>Actinomycetota</taxon>
        <taxon>Actinomycetes</taxon>
        <taxon>Micrococcales</taxon>
        <taxon>Micrococcaceae</taxon>
        <taxon>Citricoccus</taxon>
    </lineage>
</organism>
<proteinExistence type="predicted"/>
<dbReference type="Gene3D" id="1.20.120.450">
    <property type="entry name" value="dinb family like domain"/>
    <property type="match status" value="1"/>
</dbReference>
<name>A0ABV0IK12_9MICC</name>
<sequence length="190" mass="20976">MTEDTPTADPAWEPPLAGSDAEHLTGTLERLSATFRWKADGLTVDQLRARPIPSTALTVGGLLKHLAVCEDDVFQWRISGRAPVTWTLAPEGDAERWQFSVEPDEGAADVYALWSAAVDRSRDRLRELMAGGGLDQPGHLEFEGSVPSVRRHLHDLIEEYGRHTGHLDLLREAIDGRVGEDPPADWPMLP</sequence>
<feature type="region of interest" description="Disordered" evidence="1">
    <location>
        <begin position="1"/>
        <end position="20"/>
    </location>
</feature>
<protein>
    <submittedName>
        <fullName evidence="2">DUF664 domain-containing protein</fullName>
    </submittedName>
</protein>
<dbReference type="EMBL" id="JBDXMX010000005">
    <property type="protein sequence ID" value="MEO9248511.1"/>
    <property type="molecule type" value="Genomic_DNA"/>
</dbReference>
<gene>
    <name evidence="2" type="ORF">ABDK96_12545</name>
</gene>
<comment type="caution">
    <text evidence="2">The sequence shown here is derived from an EMBL/GenBank/DDBJ whole genome shotgun (WGS) entry which is preliminary data.</text>
</comment>
<dbReference type="SUPFAM" id="SSF109854">
    <property type="entry name" value="DinB/YfiT-like putative metalloenzymes"/>
    <property type="match status" value="1"/>
</dbReference>
<reference evidence="2 3" key="1">
    <citation type="submission" date="2024-05" db="EMBL/GenBank/DDBJ databases">
        <authorList>
            <person name="Yi C."/>
        </authorList>
    </citation>
    <scope>NUCLEOTIDE SEQUENCE [LARGE SCALE GENOMIC DNA]</scope>
    <source>
        <strain evidence="2 3">XS13</strain>
    </source>
</reference>
<evidence type="ECO:0000313" key="3">
    <source>
        <dbReference type="Proteomes" id="UP001484097"/>
    </source>
</evidence>
<evidence type="ECO:0000256" key="1">
    <source>
        <dbReference type="SAM" id="MobiDB-lite"/>
    </source>
</evidence>
<dbReference type="Pfam" id="PF04978">
    <property type="entry name" value="MST"/>
    <property type="match status" value="1"/>
</dbReference>
<keyword evidence="3" id="KW-1185">Reference proteome</keyword>